<name>A0A1A8NBY0_9TELE</name>
<reference evidence="13" key="2">
    <citation type="submission" date="2016-06" db="EMBL/GenBank/DDBJ databases">
        <title>The genome of a short-lived fish provides insights into sex chromosome evolution and the genetic control of aging.</title>
        <authorList>
            <person name="Reichwald K."/>
            <person name="Felder M."/>
            <person name="Petzold A."/>
            <person name="Koch P."/>
            <person name="Groth M."/>
            <person name="Platzer M."/>
        </authorList>
    </citation>
    <scope>NUCLEOTIDE SEQUENCE</scope>
    <source>
        <tissue evidence="13">Brain</tissue>
    </source>
</reference>
<comment type="function">
    <text evidence="7">Required for high-level Shh responses in the developing neural tube. Together with CDK20, controls the structure of the primary cilium by coordinating assembly of the ciliary membrane and axoneme, allowing GLI2 to be properly activated in response to Shh signaling.</text>
</comment>
<evidence type="ECO:0000256" key="2">
    <source>
        <dbReference type="ARBA" id="ARBA00004496"/>
    </source>
</evidence>
<dbReference type="GO" id="GO:1905515">
    <property type="term" value="P:non-motile cilium assembly"/>
    <property type="evidence" value="ECO:0007669"/>
    <property type="project" value="TreeGrafter"/>
</dbReference>
<keyword evidence="5" id="KW-0969">Cilium</keyword>
<dbReference type="InterPro" id="IPR055391">
    <property type="entry name" value="BROMI_N"/>
</dbReference>
<dbReference type="InterPro" id="IPR032735">
    <property type="entry name" value="BROMI_M"/>
</dbReference>
<dbReference type="SUPFAM" id="SSF47923">
    <property type="entry name" value="Ypt/Rab-GAP domain of gyp1p"/>
    <property type="match status" value="1"/>
</dbReference>
<dbReference type="InterPro" id="IPR035969">
    <property type="entry name" value="Rab-GAP_TBC_sf"/>
</dbReference>
<dbReference type="PANTHER" id="PTHR13465">
    <property type="entry name" value="UPF0183 PROTEIN"/>
    <property type="match status" value="1"/>
</dbReference>
<evidence type="ECO:0000256" key="3">
    <source>
        <dbReference type="ARBA" id="ARBA00022473"/>
    </source>
</evidence>
<dbReference type="Pfam" id="PF23440">
    <property type="entry name" value="BROMI_C"/>
    <property type="match status" value="1"/>
</dbReference>
<dbReference type="Gene3D" id="1.10.472.80">
    <property type="entry name" value="Ypt/Rab-GAP domain of gyp1p, domain 3"/>
    <property type="match status" value="1"/>
</dbReference>
<dbReference type="Pfam" id="PF14961">
    <property type="entry name" value="BROMI"/>
    <property type="match status" value="1"/>
</dbReference>
<dbReference type="Pfam" id="PF23431">
    <property type="entry name" value="BROMI_N"/>
    <property type="match status" value="1"/>
</dbReference>
<dbReference type="PANTHER" id="PTHR13465:SF3">
    <property type="entry name" value="PROTEIN BROAD-MINDED"/>
    <property type="match status" value="1"/>
</dbReference>
<evidence type="ECO:0000313" key="13">
    <source>
        <dbReference type="EMBL" id="SBR66352.1"/>
    </source>
</evidence>
<feature type="domain" description="BROMI middle region" evidence="10">
    <location>
        <begin position="171"/>
        <end position="468"/>
    </location>
</feature>
<evidence type="ECO:0000259" key="10">
    <source>
        <dbReference type="Pfam" id="PF14961"/>
    </source>
</evidence>
<evidence type="ECO:0000256" key="6">
    <source>
        <dbReference type="ARBA" id="ARBA00023273"/>
    </source>
</evidence>
<organism evidence="13">
    <name type="scientific">Nothobranchius rachovii</name>
    <name type="common">bluefin notho</name>
    <dbReference type="NCBI Taxonomy" id="451742"/>
    <lineage>
        <taxon>Eukaryota</taxon>
        <taxon>Metazoa</taxon>
        <taxon>Chordata</taxon>
        <taxon>Craniata</taxon>
        <taxon>Vertebrata</taxon>
        <taxon>Euteleostomi</taxon>
        <taxon>Actinopterygii</taxon>
        <taxon>Neopterygii</taxon>
        <taxon>Teleostei</taxon>
        <taxon>Neoteleostei</taxon>
        <taxon>Acanthomorphata</taxon>
        <taxon>Ovalentaria</taxon>
        <taxon>Atherinomorphae</taxon>
        <taxon>Cyprinodontiformes</taxon>
        <taxon>Nothobranchiidae</taxon>
        <taxon>Nothobranchius</taxon>
    </lineage>
</organism>
<keyword evidence="3" id="KW-0217">Developmental protein</keyword>
<dbReference type="FunFam" id="1.10.472.80:FF:000031">
    <property type="entry name" value="TBC1 domain family, member 32"/>
    <property type="match status" value="1"/>
</dbReference>
<evidence type="ECO:0000256" key="9">
    <source>
        <dbReference type="ARBA" id="ARBA00075916"/>
    </source>
</evidence>
<feature type="domain" description="BROMI C-terminal Rab TBC-like" evidence="12">
    <location>
        <begin position="658"/>
        <end position="1088"/>
    </location>
</feature>
<protein>
    <recommendedName>
        <fullName evidence="8">Protein broad-minded</fullName>
    </recommendedName>
    <alternativeName>
        <fullName evidence="9">TBC1 domain family member 32</fullName>
    </alternativeName>
</protein>
<comment type="subcellular location">
    <subcellularLocation>
        <location evidence="1">Cell projection</location>
        <location evidence="1">Cilium</location>
    </subcellularLocation>
    <subcellularLocation>
        <location evidence="2">Cytoplasm</location>
    </subcellularLocation>
</comment>
<dbReference type="InterPro" id="IPR039156">
    <property type="entry name" value="PHAF1/BROMI"/>
</dbReference>
<keyword evidence="4" id="KW-0963">Cytoplasm</keyword>
<keyword evidence="6" id="KW-0966">Cell projection</keyword>
<evidence type="ECO:0000259" key="11">
    <source>
        <dbReference type="Pfam" id="PF23431"/>
    </source>
</evidence>
<sequence length="1093" mass="124199">MSQLSAEDEEELQSLLKELLKSISDKISAAPSTECAEEILLHLEETDKNFHNYEFVKYLRQYVEKSLGSAVEEELKNSTRGEGQHAVGSGHDTLIHAVTRRTGDSAEYQQMIQTLKNTMIVVVESLINKFEKEEMHREMDPSQSNVQYQYTDNCSDSNSSFHQSYAFLRQEQLQVLAEKLDSSKPKEVRFEALRALCCAPPSDVLSCESWSVLRRNLCAALVEPDLSEHVLQFFAKSFSSSPLNVTREIYTSLAKSVESTFLTLKLSFPSGSAAVDINSPQISRLLKQIRLMNDFQKEVTTFWIRHPEKYMEEIIESTFSLLSFHHDRGSEKTLEPVHLLALLDIKATWFNKWMHGYYSRTVVLRLLERKYKPLVVAALQQCVSYSESCERFAGETADPHPEKHKPGASQKSVYSRKELEYSFFVHSVCVLGKLIIYTHGRKLFPIKTRKHKDPITLTNLVVIFINIMLIWEETLLDSLLNFAATPKGLLLLQQTGALNECISYMFSRFTQKLQVSRCEKFGYGVMVTQLAATAPGIVALQRSGFVQVLMVELWSFLECGCDDVRVVRPRSTPMDPIDMSCLKSFLSLVNLLSSSQSVWELLGRQPLANKSEYTLRETPSSIPDLIDRVIAVNSDEKIHSLFHYEQSHTFGLRLLSVLCCCLDSFLLLESQYNICSMLLQNQRGNVSDQDASEGAIIIDGLSVERNHVLVRVSVVGGPSERRLPPRALEEGEHPYPWPMFVSQHLPLCYVVSPQDFHDDSRDCEIGAFLASSSEPNGEDNWLEVCRKKFCKALLSKPNTLTGGVLADLLEEAVSRLSSSASECFFSAARYKGDENLENVVLSPVELLGIDICVRYGCYLELLKEDATKDLTLLMKHIKTFLSTQRITSSSPLFGQQHGYLGHDWLASTVFLIMAGNTERSWNLLLGLSSLLTSAFIWPARTHASVQFPQEVAESGMGPVYWSTAHYVEMLLKAEVPLVHSAFRMSGFTPSQMCLHWLTQCFWNYLDWTEICHYICTCVLMGPDYQVYLCVAVLKHLQPDILQHTQSQELQVFLKEEPISGFRFSNYLEFMMGLERRYRDLVLTDMRHIQNPSE</sequence>
<dbReference type="InterPro" id="IPR055392">
    <property type="entry name" value="BROMI_C"/>
</dbReference>
<gene>
    <name evidence="13" type="primary">C20H6ORF170</name>
</gene>
<evidence type="ECO:0000256" key="7">
    <source>
        <dbReference type="ARBA" id="ARBA00054310"/>
    </source>
</evidence>
<reference evidence="13" key="1">
    <citation type="submission" date="2016-05" db="EMBL/GenBank/DDBJ databases">
        <authorList>
            <person name="Lavstsen T."/>
            <person name="Jespersen J.S."/>
        </authorList>
    </citation>
    <scope>NUCLEOTIDE SEQUENCE</scope>
    <source>
        <tissue evidence="13">Brain</tissue>
    </source>
</reference>
<dbReference type="AlphaFoldDB" id="A0A1A8NBY0"/>
<dbReference type="GO" id="GO:0005929">
    <property type="term" value="C:cilium"/>
    <property type="evidence" value="ECO:0007669"/>
    <property type="project" value="UniProtKB-SubCell"/>
</dbReference>
<evidence type="ECO:0000256" key="4">
    <source>
        <dbReference type="ARBA" id="ARBA00022490"/>
    </source>
</evidence>
<accession>A0A1A8NBY0</accession>
<feature type="domain" description="BROMI N-terminal" evidence="11">
    <location>
        <begin position="12"/>
        <end position="138"/>
    </location>
</feature>
<evidence type="ECO:0000256" key="1">
    <source>
        <dbReference type="ARBA" id="ARBA00004138"/>
    </source>
</evidence>
<dbReference type="EMBL" id="HAEH01001164">
    <property type="protein sequence ID" value="SBR66352.1"/>
    <property type="molecule type" value="Transcribed_RNA"/>
</dbReference>
<evidence type="ECO:0000256" key="8">
    <source>
        <dbReference type="ARBA" id="ARBA00067690"/>
    </source>
</evidence>
<evidence type="ECO:0000259" key="12">
    <source>
        <dbReference type="Pfam" id="PF23440"/>
    </source>
</evidence>
<proteinExistence type="predicted"/>
<evidence type="ECO:0000256" key="5">
    <source>
        <dbReference type="ARBA" id="ARBA00023069"/>
    </source>
</evidence>
<dbReference type="GO" id="GO:0005737">
    <property type="term" value="C:cytoplasm"/>
    <property type="evidence" value="ECO:0007669"/>
    <property type="project" value="UniProtKB-SubCell"/>
</dbReference>